<name>A0A1J5SJC4_9ZZZZ</name>
<keyword evidence="2" id="KW-0560">Oxidoreductase</keyword>
<evidence type="ECO:0000313" key="2">
    <source>
        <dbReference type="EMBL" id="OIR01820.1"/>
    </source>
</evidence>
<dbReference type="GO" id="GO:0016491">
    <property type="term" value="F:oxidoreductase activity"/>
    <property type="evidence" value="ECO:0007669"/>
    <property type="project" value="UniProtKB-KW"/>
</dbReference>
<dbReference type="PANTHER" id="PTHR33269">
    <property type="entry name" value="NADH-UBIQUINONE OXIDOREDUCTASE CHAIN 6"/>
    <property type="match status" value="1"/>
</dbReference>
<feature type="transmembrane region" description="Helical" evidence="1">
    <location>
        <begin position="29"/>
        <end position="51"/>
    </location>
</feature>
<keyword evidence="1" id="KW-1133">Transmembrane helix</keyword>
<comment type="caution">
    <text evidence="2">The sequence shown here is derived from an EMBL/GenBank/DDBJ whole genome shotgun (WGS) entry which is preliminary data.</text>
</comment>
<dbReference type="PANTHER" id="PTHR33269:SF17">
    <property type="entry name" value="NADH-UBIQUINONE OXIDOREDUCTASE CHAIN 6"/>
    <property type="match status" value="1"/>
</dbReference>
<dbReference type="EC" id="1.6.5.11" evidence="2"/>
<dbReference type="Gene3D" id="1.20.120.1200">
    <property type="entry name" value="NADH-ubiquinone/plastoquinone oxidoreductase chain 6, subunit NuoJ"/>
    <property type="match status" value="1"/>
</dbReference>
<accession>A0A1J5SJC4</accession>
<sequence>MSDFLFYAFTALTAGGALGVVLNRNSVHAAFCLLISLLGTAGLFVLLNAYLLAALLILVYAGAVVALFVFIVMLIGMQGGSGKSTGKLATAGSFLAFIALLVGAFVTLNREPLPAPALANMPPIGAELKLYAYQLFTTYLLPVEVAGFLLLVAMIGVIVLAKKDKPEAKA</sequence>
<feature type="transmembrane region" description="Helical" evidence="1">
    <location>
        <begin position="57"/>
        <end position="76"/>
    </location>
</feature>
<dbReference type="EMBL" id="MLJW01000080">
    <property type="protein sequence ID" value="OIR01820.1"/>
    <property type="molecule type" value="Genomic_DNA"/>
</dbReference>
<dbReference type="InterPro" id="IPR042106">
    <property type="entry name" value="Nuo/plastoQ_OxRdtase_6_NuoJ"/>
</dbReference>
<dbReference type="AlphaFoldDB" id="A0A1J5SJC4"/>
<dbReference type="Pfam" id="PF00499">
    <property type="entry name" value="Oxidored_q3"/>
    <property type="match status" value="1"/>
</dbReference>
<gene>
    <name evidence="2" type="primary">nuoJ_6</name>
    <name evidence="2" type="ORF">GALL_161220</name>
</gene>
<feature type="transmembrane region" description="Helical" evidence="1">
    <location>
        <begin position="6"/>
        <end position="22"/>
    </location>
</feature>
<evidence type="ECO:0000256" key="1">
    <source>
        <dbReference type="SAM" id="Phobius"/>
    </source>
</evidence>
<feature type="transmembrane region" description="Helical" evidence="1">
    <location>
        <begin position="88"/>
        <end position="108"/>
    </location>
</feature>
<keyword evidence="1" id="KW-0472">Membrane</keyword>
<dbReference type="InterPro" id="IPR001457">
    <property type="entry name" value="NADH_UbQ/plastoQ_OxRdtase_su6"/>
</dbReference>
<protein>
    <submittedName>
        <fullName evidence="2">NADH-quinone oxidoreductase subunit J</fullName>
        <ecNumber evidence="2">1.6.5.11</ecNumber>
    </submittedName>
</protein>
<proteinExistence type="predicted"/>
<keyword evidence="1" id="KW-0812">Transmembrane</keyword>
<feature type="transmembrane region" description="Helical" evidence="1">
    <location>
        <begin position="139"/>
        <end position="161"/>
    </location>
</feature>
<dbReference type="GO" id="GO:0008137">
    <property type="term" value="F:NADH dehydrogenase (ubiquinone) activity"/>
    <property type="evidence" value="ECO:0007669"/>
    <property type="project" value="InterPro"/>
</dbReference>
<reference evidence="2" key="1">
    <citation type="submission" date="2016-10" db="EMBL/GenBank/DDBJ databases">
        <title>Sequence of Gallionella enrichment culture.</title>
        <authorList>
            <person name="Poehlein A."/>
            <person name="Muehling M."/>
            <person name="Daniel R."/>
        </authorList>
    </citation>
    <scope>NUCLEOTIDE SEQUENCE</scope>
</reference>
<organism evidence="2">
    <name type="scientific">mine drainage metagenome</name>
    <dbReference type="NCBI Taxonomy" id="410659"/>
    <lineage>
        <taxon>unclassified sequences</taxon>
        <taxon>metagenomes</taxon>
        <taxon>ecological metagenomes</taxon>
    </lineage>
</organism>